<dbReference type="CDD" id="cd00211">
    <property type="entry name" value="PTS_IIA_fru"/>
    <property type="match status" value="1"/>
</dbReference>
<dbReference type="PROSITE" id="PS51094">
    <property type="entry name" value="PTS_EIIA_TYPE_2"/>
    <property type="match status" value="1"/>
</dbReference>
<dbReference type="EMBL" id="CP066776">
    <property type="protein sequence ID" value="QQL44395.1"/>
    <property type="molecule type" value="Genomic_DNA"/>
</dbReference>
<accession>A0A6B3LFC9</accession>
<organism evidence="1 2">
    <name type="scientific">Sulfuriroseicoccus oceanibius</name>
    <dbReference type="NCBI Taxonomy" id="2707525"/>
    <lineage>
        <taxon>Bacteria</taxon>
        <taxon>Pseudomonadati</taxon>
        <taxon>Verrucomicrobiota</taxon>
        <taxon>Verrucomicrobiia</taxon>
        <taxon>Verrucomicrobiales</taxon>
        <taxon>Verrucomicrobiaceae</taxon>
        <taxon>Sulfuriroseicoccus</taxon>
    </lineage>
</organism>
<dbReference type="RefSeq" id="WP_164365601.1">
    <property type="nucleotide sequence ID" value="NZ_CP066776.1"/>
</dbReference>
<dbReference type="InterPro" id="IPR016152">
    <property type="entry name" value="PTrfase/Anion_transptr"/>
</dbReference>
<dbReference type="PANTHER" id="PTHR47738:SF1">
    <property type="entry name" value="NITROGEN REGULATORY PROTEIN"/>
    <property type="match status" value="1"/>
</dbReference>
<dbReference type="AlphaFoldDB" id="A0A6B3LFC9"/>
<dbReference type="PROSITE" id="PS00372">
    <property type="entry name" value="PTS_EIIA_TYPE_2_HIS"/>
    <property type="match status" value="1"/>
</dbReference>
<gene>
    <name evidence="1" type="ORF">G3M56_010935</name>
</gene>
<keyword evidence="1" id="KW-0813">Transport</keyword>
<dbReference type="Pfam" id="PF00359">
    <property type="entry name" value="PTS_EIIA_2"/>
    <property type="match status" value="1"/>
</dbReference>
<dbReference type="Proteomes" id="UP000475117">
    <property type="component" value="Chromosome"/>
</dbReference>
<protein>
    <submittedName>
        <fullName evidence="1">PTS sugar transporter subunit IIA</fullName>
    </submittedName>
</protein>
<dbReference type="Gene3D" id="3.40.930.10">
    <property type="entry name" value="Mannitol-specific EII, Chain A"/>
    <property type="match status" value="1"/>
</dbReference>
<dbReference type="GO" id="GO:0030295">
    <property type="term" value="F:protein kinase activator activity"/>
    <property type="evidence" value="ECO:0007669"/>
    <property type="project" value="TreeGrafter"/>
</dbReference>
<keyword evidence="1" id="KW-0762">Sugar transport</keyword>
<sequence>MQLASILTEQHIVPDMKSEDHWSAIAELVNYLDSQNLLAQESAPDVLAALEERERMTSTGIGSGVAIPHAFSEKIDHIIPVFGRSKTGIDFEAVDNCPVKFVILFIVPKAEYHMHLQTLAAIAKMFNNCTIRKDLIEAPDSAAILEILSRKASR</sequence>
<name>A0A6B3LFC9_9BACT</name>
<dbReference type="PANTHER" id="PTHR47738">
    <property type="entry name" value="PTS SYSTEM FRUCTOSE-LIKE EIIA COMPONENT-RELATED"/>
    <property type="match status" value="1"/>
</dbReference>
<dbReference type="InterPro" id="IPR051541">
    <property type="entry name" value="PTS_SugarTrans_NitroReg"/>
</dbReference>
<reference evidence="1 2" key="1">
    <citation type="submission" date="2020-12" db="EMBL/GenBank/DDBJ databases">
        <title>Sulforoseuscoccus oceanibium gen. nov., sp. nov., a representative of the phylum Verrucomicrobia with special cytoplasmic membrane, and proposal of Sulforoseuscoccusaceae fam. nov.</title>
        <authorList>
            <person name="Xi F."/>
        </authorList>
    </citation>
    <scope>NUCLEOTIDE SEQUENCE [LARGE SCALE GENOMIC DNA]</scope>
    <source>
        <strain evidence="1 2">T37</strain>
    </source>
</reference>
<dbReference type="InterPro" id="IPR002178">
    <property type="entry name" value="PTS_EIIA_type-2_dom"/>
</dbReference>
<keyword evidence="2" id="KW-1185">Reference proteome</keyword>
<evidence type="ECO:0000313" key="2">
    <source>
        <dbReference type="Proteomes" id="UP000475117"/>
    </source>
</evidence>
<dbReference type="SUPFAM" id="SSF55804">
    <property type="entry name" value="Phoshotransferase/anion transport protein"/>
    <property type="match status" value="1"/>
</dbReference>
<dbReference type="KEGG" id="soa:G3M56_010935"/>
<evidence type="ECO:0000313" key="1">
    <source>
        <dbReference type="EMBL" id="QQL44395.1"/>
    </source>
</evidence>
<proteinExistence type="predicted"/>